<proteinExistence type="predicted"/>
<dbReference type="RefSeq" id="WP_123047883.1">
    <property type="nucleotide sequence ID" value="NZ_PTJO01000004.1"/>
</dbReference>
<organism evidence="1 2">
    <name type="scientific">Corynebacterium alimapuense</name>
    <dbReference type="NCBI Taxonomy" id="1576874"/>
    <lineage>
        <taxon>Bacteria</taxon>
        <taxon>Bacillati</taxon>
        <taxon>Actinomycetota</taxon>
        <taxon>Actinomycetes</taxon>
        <taxon>Mycobacteriales</taxon>
        <taxon>Corynebacteriaceae</taxon>
        <taxon>Corynebacterium</taxon>
    </lineage>
</organism>
<name>A0A3M8K6F6_9CORY</name>
<dbReference type="AlphaFoldDB" id="A0A3M8K6F6"/>
<keyword evidence="2" id="KW-1185">Reference proteome</keyword>
<dbReference type="OrthoDB" id="4412961at2"/>
<dbReference type="Proteomes" id="UP000266975">
    <property type="component" value="Unassembled WGS sequence"/>
</dbReference>
<dbReference type="EMBL" id="PTJO01000004">
    <property type="protein sequence ID" value="RNE48746.1"/>
    <property type="molecule type" value="Genomic_DNA"/>
</dbReference>
<evidence type="ECO:0000313" key="2">
    <source>
        <dbReference type="Proteomes" id="UP000266975"/>
    </source>
</evidence>
<evidence type="ECO:0000313" key="1">
    <source>
        <dbReference type="EMBL" id="RNE48746.1"/>
    </source>
</evidence>
<comment type="caution">
    <text evidence="1">The sequence shown here is derived from an EMBL/GenBank/DDBJ whole genome shotgun (WGS) entry which is preliminary data.</text>
</comment>
<sequence length="63" mass="6809">MRLHLSARLRAARGQSTASGPVRMDTLHLRADGEVFGTAVSGGRAHAFTARVADNRMTSFRVL</sequence>
<protein>
    <submittedName>
        <fullName evidence="1">Uncharacterized protein</fullName>
    </submittedName>
</protein>
<gene>
    <name evidence="1" type="ORF">C5L39_05400</name>
</gene>
<reference evidence="1 2" key="1">
    <citation type="submission" date="2018-02" db="EMBL/GenBank/DDBJ databases">
        <title>Corynebacterium alimpuense sp. nov., a marine obligate actinomycete isolated from sediments of Valparaiso bay, Chile.</title>
        <authorList>
            <person name="Claverias F."/>
            <person name="Gonzales-Siles L."/>
            <person name="Salva-Serra F."/>
            <person name="Inganaes E."/>
            <person name="Molin K."/>
            <person name="Cumsille A."/>
            <person name="Undabarrena A."/>
            <person name="Couve E."/>
            <person name="Moore E.R.B."/>
            <person name="Gomila M."/>
            <person name="Camara B."/>
        </authorList>
    </citation>
    <scope>NUCLEOTIDE SEQUENCE [LARGE SCALE GENOMIC DNA]</scope>
    <source>
        <strain evidence="1 2">CCUG 69366</strain>
    </source>
</reference>
<accession>A0A3M8K6F6</accession>